<evidence type="ECO:0000313" key="2">
    <source>
        <dbReference type="EMBL" id="CAL4765533.1"/>
    </source>
</evidence>
<dbReference type="OrthoDB" id="413186at2759"/>
<dbReference type="EMBL" id="CAMXCT020000396">
    <property type="protein sequence ID" value="CAL1131596.1"/>
    <property type="molecule type" value="Genomic_DNA"/>
</dbReference>
<organism evidence="1">
    <name type="scientific">Cladocopium goreaui</name>
    <dbReference type="NCBI Taxonomy" id="2562237"/>
    <lineage>
        <taxon>Eukaryota</taxon>
        <taxon>Sar</taxon>
        <taxon>Alveolata</taxon>
        <taxon>Dinophyceae</taxon>
        <taxon>Suessiales</taxon>
        <taxon>Symbiodiniaceae</taxon>
        <taxon>Cladocopium</taxon>
    </lineage>
</organism>
<evidence type="ECO:0000313" key="1">
    <source>
        <dbReference type="EMBL" id="CAI3978221.1"/>
    </source>
</evidence>
<name>A0A9P1BUF6_9DINO</name>
<proteinExistence type="predicted"/>
<dbReference type="AlphaFoldDB" id="A0A9P1BUF6"/>
<accession>A0A9P1BUF6</accession>
<sequence length="592" mass="66904">MLCQEFSPLGSCLLEHFANGMSGHSIQALALAASKSGASTSDIQELASLGNHGQNPNHIAHQLQSKYCESTDIDLPMPYFVETPVQLRTADGLYVAQKKIGMFLPHEWFYWLCGQDQAMSGLQNVEEFWKEHSPKDPQLKNNIIKETQQHREHRHKCLPCGLHGDGGQFQRNDSINVISMRSLLSSLNVASSQLLLLALPKGAINKSPDDAAFDTMKVLWQVLQWSWEAAFYNKFPEFDHAGNPWPAKSWRQQMAGQPLSREGFRACIWAVQADGEYPQNEFQLKGASHEEMCFNCSANKSTLPYNDFRPTAAWRATVVEHAGTCPTDHVISTIPGVVGESFKYDTLHVLEEGLTAHVLANVLFDLVVKPGLPGTQNERLTYLFRKICALYQEQGIEASDRIRKLTLSTFCSPKSKHDQFPTLTGVKARHCRWLVPVLEEICLEFQRTEDKYSVHRFQTVKQPNQLYTIMDCSGMHPTGEEATSFKKSMNLCLLHYSRLSVLSIQQGILQWNVAPKFHLCEHLASVFQWFNPKFYSCYAGETMVGHLSALAHSCLSGTAPYQVASKVTWRYRLALHLRIQGADFSWQDIESY</sequence>
<keyword evidence="3" id="KW-1185">Reference proteome</keyword>
<evidence type="ECO:0000313" key="3">
    <source>
        <dbReference type="Proteomes" id="UP001152797"/>
    </source>
</evidence>
<reference evidence="2 3" key="2">
    <citation type="submission" date="2024-05" db="EMBL/GenBank/DDBJ databases">
        <authorList>
            <person name="Chen Y."/>
            <person name="Shah S."/>
            <person name="Dougan E. K."/>
            <person name="Thang M."/>
            <person name="Chan C."/>
        </authorList>
    </citation>
    <scope>NUCLEOTIDE SEQUENCE [LARGE SCALE GENOMIC DNA]</scope>
</reference>
<protein>
    <submittedName>
        <fullName evidence="1">Uncharacterized protein</fullName>
    </submittedName>
</protein>
<dbReference type="Proteomes" id="UP001152797">
    <property type="component" value="Unassembled WGS sequence"/>
</dbReference>
<gene>
    <name evidence="1" type="ORF">C1SCF055_LOCUS6291</name>
</gene>
<dbReference type="EMBL" id="CAMXCT010000396">
    <property type="protein sequence ID" value="CAI3978221.1"/>
    <property type="molecule type" value="Genomic_DNA"/>
</dbReference>
<reference evidence="1" key="1">
    <citation type="submission" date="2022-10" db="EMBL/GenBank/DDBJ databases">
        <authorList>
            <person name="Chen Y."/>
            <person name="Dougan E. K."/>
            <person name="Chan C."/>
            <person name="Rhodes N."/>
            <person name="Thang M."/>
        </authorList>
    </citation>
    <scope>NUCLEOTIDE SEQUENCE</scope>
</reference>
<comment type="caution">
    <text evidence="1">The sequence shown here is derived from an EMBL/GenBank/DDBJ whole genome shotgun (WGS) entry which is preliminary data.</text>
</comment>
<dbReference type="EMBL" id="CAMXCT030000396">
    <property type="protein sequence ID" value="CAL4765533.1"/>
    <property type="molecule type" value="Genomic_DNA"/>
</dbReference>